<dbReference type="OrthoDB" id="37659at2759"/>
<proteinExistence type="predicted"/>
<keyword evidence="3" id="KW-1185">Reference proteome</keyword>
<gene>
    <name evidence="2" type="ORF">Micbo1qcDRAFT_171525</name>
</gene>
<organism evidence="2 3">
    <name type="scientific">Microdochium bolleyi</name>
    <dbReference type="NCBI Taxonomy" id="196109"/>
    <lineage>
        <taxon>Eukaryota</taxon>
        <taxon>Fungi</taxon>
        <taxon>Dikarya</taxon>
        <taxon>Ascomycota</taxon>
        <taxon>Pezizomycotina</taxon>
        <taxon>Sordariomycetes</taxon>
        <taxon>Xylariomycetidae</taxon>
        <taxon>Xylariales</taxon>
        <taxon>Microdochiaceae</taxon>
        <taxon>Microdochium</taxon>
    </lineage>
</organism>
<reference evidence="3" key="1">
    <citation type="submission" date="2016-02" db="EMBL/GenBank/DDBJ databases">
        <title>Draft genome sequence of Microdochium bolleyi, a fungal endophyte of beachgrass.</title>
        <authorList>
            <consortium name="DOE Joint Genome Institute"/>
            <person name="David A.S."/>
            <person name="May G."/>
            <person name="Haridas S."/>
            <person name="Lim J."/>
            <person name="Wang M."/>
            <person name="Labutti K."/>
            <person name="Lipzen A."/>
            <person name="Barry K."/>
            <person name="Grigoriev I.V."/>
        </authorList>
    </citation>
    <scope>NUCLEOTIDE SEQUENCE [LARGE SCALE GENOMIC DNA]</scope>
    <source>
        <strain evidence="3">J235TASD1</strain>
    </source>
</reference>
<feature type="region of interest" description="Disordered" evidence="1">
    <location>
        <begin position="1"/>
        <end position="30"/>
    </location>
</feature>
<dbReference type="EMBL" id="KQ964246">
    <property type="protein sequence ID" value="KXJ95108.1"/>
    <property type="molecule type" value="Genomic_DNA"/>
</dbReference>
<accession>A0A136JDC9</accession>
<protein>
    <submittedName>
        <fullName evidence="2">Uncharacterized protein</fullName>
    </submittedName>
</protein>
<dbReference type="AlphaFoldDB" id="A0A136JDC9"/>
<evidence type="ECO:0000313" key="2">
    <source>
        <dbReference type="EMBL" id="KXJ95108.1"/>
    </source>
</evidence>
<dbReference type="Proteomes" id="UP000070501">
    <property type="component" value="Unassembled WGS sequence"/>
</dbReference>
<dbReference type="STRING" id="196109.A0A136JDC9"/>
<evidence type="ECO:0000313" key="3">
    <source>
        <dbReference type="Proteomes" id="UP000070501"/>
    </source>
</evidence>
<name>A0A136JDC9_9PEZI</name>
<sequence length="229" mass="25016">MASVQGSARDAVRHLADEEERRDDGLESRLATGVASGAWLASDQRPERPPRPAAGLIRWRPQFGSAHKMTIGVSGSSAGPVPDNALIKQKVSILVVRGHPRDTQATRATKLCVTCHSPQSASVDHIFELAGTRPYLSIKEVSGPTPLLANDPRVVRDMEVATISTTAAQRDTLLTTLRAISVSTEWDHRNWLDDVLRRLQITWPVEFADDAMEPLIIHATDLILQAPEG</sequence>
<evidence type="ECO:0000256" key="1">
    <source>
        <dbReference type="SAM" id="MobiDB-lite"/>
    </source>
</evidence>
<dbReference type="InParanoid" id="A0A136JDC9"/>